<dbReference type="AlphaFoldDB" id="A0A4Y7SH36"/>
<evidence type="ECO:0000256" key="2">
    <source>
        <dbReference type="SAM" id="MobiDB-lite"/>
    </source>
</evidence>
<name>A0A4Y7SH36_COPMI</name>
<dbReference type="Proteomes" id="UP000298030">
    <property type="component" value="Unassembled WGS sequence"/>
</dbReference>
<evidence type="ECO:0000256" key="1">
    <source>
        <dbReference type="SAM" id="Coils"/>
    </source>
</evidence>
<feature type="region of interest" description="Disordered" evidence="2">
    <location>
        <begin position="1"/>
        <end position="24"/>
    </location>
</feature>
<protein>
    <submittedName>
        <fullName evidence="3">Uncharacterized protein</fullName>
    </submittedName>
</protein>
<dbReference type="EMBL" id="QPFP01000117">
    <property type="protein sequence ID" value="TEB21217.1"/>
    <property type="molecule type" value="Genomic_DNA"/>
</dbReference>
<dbReference type="OrthoDB" id="10555641at2759"/>
<evidence type="ECO:0000313" key="3">
    <source>
        <dbReference type="EMBL" id="TEB21217.1"/>
    </source>
</evidence>
<proteinExistence type="predicted"/>
<feature type="coiled-coil region" evidence="1">
    <location>
        <begin position="67"/>
        <end position="94"/>
    </location>
</feature>
<sequence length="155" mass="17493">MPEDVTDGPTSPSSSPVPTTTSFQGVVQHSRRGIELASSTRVRARTDTLEDRIHQLELLADGFKEKVQGVAKEYNLLSRELSQYSEEFEGLETDYFDALAALEEEKFTVRDYLGKLRHAEIEISILWDSLPEGYAEALLGHSQAKTYDPIFERRA</sequence>
<organism evidence="3 4">
    <name type="scientific">Coprinellus micaceus</name>
    <name type="common">Glistening ink-cap mushroom</name>
    <name type="synonym">Coprinus micaceus</name>
    <dbReference type="NCBI Taxonomy" id="71717"/>
    <lineage>
        <taxon>Eukaryota</taxon>
        <taxon>Fungi</taxon>
        <taxon>Dikarya</taxon>
        <taxon>Basidiomycota</taxon>
        <taxon>Agaricomycotina</taxon>
        <taxon>Agaricomycetes</taxon>
        <taxon>Agaricomycetidae</taxon>
        <taxon>Agaricales</taxon>
        <taxon>Agaricineae</taxon>
        <taxon>Psathyrellaceae</taxon>
        <taxon>Coprinellus</taxon>
    </lineage>
</organism>
<reference evidence="3 4" key="1">
    <citation type="journal article" date="2019" name="Nat. Ecol. Evol.">
        <title>Megaphylogeny resolves global patterns of mushroom evolution.</title>
        <authorList>
            <person name="Varga T."/>
            <person name="Krizsan K."/>
            <person name="Foldi C."/>
            <person name="Dima B."/>
            <person name="Sanchez-Garcia M."/>
            <person name="Sanchez-Ramirez S."/>
            <person name="Szollosi G.J."/>
            <person name="Szarkandi J.G."/>
            <person name="Papp V."/>
            <person name="Albert L."/>
            <person name="Andreopoulos W."/>
            <person name="Angelini C."/>
            <person name="Antonin V."/>
            <person name="Barry K.W."/>
            <person name="Bougher N.L."/>
            <person name="Buchanan P."/>
            <person name="Buyck B."/>
            <person name="Bense V."/>
            <person name="Catcheside P."/>
            <person name="Chovatia M."/>
            <person name="Cooper J."/>
            <person name="Damon W."/>
            <person name="Desjardin D."/>
            <person name="Finy P."/>
            <person name="Geml J."/>
            <person name="Haridas S."/>
            <person name="Hughes K."/>
            <person name="Justo A."/>
            <person name="Karasinski D."/>
            <person name="Kautmanova I."/>
            <person name="Kiss B."/>
            <person name="Kocsube S."/>
            <person name="Kotiranta H."/>
            <person name="LaButti K.M."/>
            <person name="Lechner B.E."/>
            <person name="Liimatainen K."/>
            <person name="Lipzen A."/>
            <person name="Lukacs Z."/>
            <person name="Mihaltcheva S."/>
            <person name="Morgado L.N."/>
            <person name="Niskanen T."/>
            <person name="Noordeloos M.E."/>
            <person name="Ohm R.A."/>
            <person name="Ortiz-Santana B."/>
            <person name="Ovrebo C."/>
            <person name="Racz N."/>
            <person name="Riley R."/>
            <person name="Savchenko A."/>
            <person name="Shiryaev A."/>
            <person name="Soop K."/>
            <person name="Spirin V."/>
            <person name="Szebenyi C."/>
            <person name="Tomsovsky M."/>
            <person name="Tulloss R.E."/>
            <person name="Uehling J."/>
            <person name="Grigoriev I.V."/>
            <person name="Vagvolgyi C."/>
            <person name="Papp T."/>
            <person name="Martin F.M."/>
            <person name="Miettinen O."/>
            <person name="Hibbett D.S."/>
            <person name="Nagy L.G."/>
        </authorList>
    </citation>
    <scope>NUCLEOTIDE SEQUENCE [LARGE SCALE GENOMIC DNA]</scope>
    <source>
        <strain evidence="3 4">FP101781</strain>
    </source>
</reference>
<keyword evidence="1" id="KW-0175">Coiled coil</keyword>
<evidence type="ECO:0000313" key="4">
    <source>
        <dbReference type="Proteomes" id="UP000298030"/>
    </source>
</evidence>
<keyword evidence="4" id="KW-1185">Reference proteome</keyword>
<gene>
    <name evidence="3" type="ORF">FA13DRAFT_1800108</name>
</gene>
<feature type="compositionally biased region" description="Low complexity" evidence="2">
    <location>
        <begin position="9"/>
        <end position="22"/>
    </location>
</feature>
<accession>A0A4Y7SH36</accession>
<comment type="caution">
    <text evidence="3">The sequence shown here is derived from an EMBL/GenBank/DDBJ whole genome shotgun (WGS) entry which is preliminary data.</text>
</comment>